<evidence type="ECO:0000313" key="2">
    <source>
        <dbReference type="EMBL" id="SMG27824.1"/>
    </source>
</evidence>
<dbReference type="RefSeq" id="WP_085493752.1">
    <property type="nucleotide sequence ID" value="NZ_FXAZ01000001.1"/>
</dbReference>
<sequence>MRSRDSHVPSQSHVDPHTCDLQDLWHIPSISGVQAQAEAEKKQHKAKGNEYRNAKRQPPPPPPQGQPPPSQGQRPPLPPQPPRRPLTVQKTALIAALLYEWLVIESVIVSRNKNVQVILGGDFTKLGLTPDMLFNQEINQGLGLFEALEDTELAPDIVAAEETAAVIEAQRKRKLQSRNQDQDSKRTKRVKKYRKYPKA</sequence>
<feature type="region of interest" description="Disordered" evidence="1">
    <location>
        <begin position="1"/>
        <end position="20"/>
    </location>
</feature>
<protein>
    <submittedName>
        <fullName evidence="2">Uncharacterized protein</fullName>
    </submittedName>
</protein>
<dbReference type="Proteomes" id="UP000193834">
    <property type="component" value="Unassembled WGS sequence"/>
</dbReference>
<keyword evidence="3" id="KW-1185">Reference proteome</keyword>
<evidence type="ECO:0000256" key="1">
    <source>
        <dbReference type="SAM" id="MobiDB-lite"/>
    </source>
</evidence>
<accession>A0A1X7JKG4</accession>
<name>A0A1X7JKG4_9BACL</name>
<dbReference type="AlphaFoldDB" id="A0A1X7JKG4"/>
<feature type="region of interest" description="Disordered" evidence="1">
    <location>
        <begin position="32"/>
        <end position="85"/>
    </location>
</feature>
<proteinExistence type="predicted"/>
<dbReference type="OrthoDB" id="9894703at2"/>
<feature type="compositionally biased region" description="Pro residues" evidence="1">
    <location>
        <begin position="57"/>
        <end position="84"/>
    </location>
</feature>
<organism evidence="2 3">
    <name type="scientific">Paenibacillus aquistagni</name>
    <dbReference type="NCBI Taxonomy" id="1852522"/>
    <lineage>
        <taxon>Bacteria</taxon>
        <taxon>Bacillati</taxon>
        <taxon>Bacillota</taxon>
        <taxon>Bacilli</taxon>
        <taxon>Bacillales</taxon>
        <taxon>Paenibacillaceae</taxon>
        <taxon>Paenibacillus</taxon>
    </lineage>
</organism>
<feature type="region of interest" description="Disordered" evidence="1">
    <location>
        <begin position="170"/>
        <end position="199"/>
    </location>
</feature>
<gene>
    <name evidence="2" type="ORF">SAMN06295960_1634</name>
</gene>
<feature type="compositionally biased region" description="Basic residues" evidence="1">
    <location>
        <begin position="186"/>
        <end position="199"/>
    </location>
</feature>
<dbReference type="EMBL" id="FXAZ01000001">
    <property type="protein sequence ID" value="SMG27824.1"/>
    <property type="molecule type" value="Genomic_DNA"/>
</dbReference>
<evidence type="ECO:0000313" key="3">
    <source>
        <dbReference type="Proteomes" id="UP000193834"/>
    </source>
</evidence>
<reference evidence="2 3" key="1">
    <citation type="submission" date="2017-04" db="EMBL/GenBank/DDBJ databases">
        <authorList>
            <person name="Afonso C.L."/>
            <person name="Miller P.J."/>
            <person name="Scott M.A."/>
            <person name="Spackman E."/>
            <person name="Goraichik I."/>
            <person name="Dimitrov K.M."/>
            <person name="Suarez D.L."/>
            <person name="Swayne D.E."/>
        </authorList>
    </citation>
    <scope>NUCLEOTIDE SEQUENCE [LARGE SCALE GENOMIC DNA]</scope>
    <source>
        <strain evidence="2 3">11</strain>
    </source>
</reference>